<comment type="caution">
    <text evidence="1">The sequence shown here is derived from an EMBL/GenBank/DDBJ whole genome shotgun (WGS) entry which is preliminary data.</text>
</comment>
<keyword evidence="2" id="KW-1185">Reference proteome</keyword>
<sequence>MILEDREHCGRLFEVGDHLVKAIIEDDPHKTTREVAQELGIGNSTVVRHLEKYWKCEKVEVVGVARIERAPEKPPF</sequence>
<gene>
    <name evidence="1" type="primary">Necator_chrX.g25683</name>
    <name evidence="1" type="ORF">RB195_025517</name>
</gene>
<evidence type="ECO:0000313" key="1">
    <source>
        <dbReference type="EMBL" id="KAK6765647.1"/>
    </source>
</evidence>
<evidence type="ECO:0008006" key="3">
    <source>
        <dbReference type="Google" id="ProtNLM"/>
    </source>
</evidence>
<proteinExistence type="predicted"/>
<dbReference type="Proteomes" id="UP001303046">
    <property type="component" value="Unassembled WGS sequence"/>
</dbReference>
<dbReference type="Gene3D" id="1.10.10.10">
    <property type="entry name" value="Winged helix-like DNA-binding domain superfamily/Winged helix DNA-binding domain"/>
    <property type="match status" value="1"/>
</dbReference>
<accession>A0ABR1ESN0</accession>
<name>A0ABR1ESN0_NECAM</name>
<reference evidence="1 2" key="1">
    <citation type="submission" date="2023-08" db="EMBL/GenBank/DDBJ databases">
        <title>A Necator americanus chromosomal reference genome.</title>
        <authorList>
            <person name="Ilik V."/>
            <person name="Petrzelkova K.J."/>
            <person name="Pardy F."/>
            <person name="Fuh T."/>
            <person name="Niatou-Singa F.S."/>
            <person name="Gouil Q."/>
            <person name="Baker L."/>
            <person name="Ritchie M.E."/>
            <person name="Jex A.R."/>
            <person name="Gazzola D."/>
            <person name="Li H."/>
            <person name="Toshio Fujiwara R."/>
            <person name="Zhan B."/>
            <person name="Aroian R.V."/>
            <person name="Pafco B."/>
            <person name="Schwarz E.M."/>
        </authorList>
    </citation>
    <scope>NUCLEOTIDE SEQUENCE [LARGE SCALE GENOMIC DNA]</scope>
    <source>
        <strain evidence="1 2">Aroian</strain>
        <tissue evidence="1">Whole animal</tissue>
    </source>
</reference>
<organism evidence="1 2">
    <name type="scientific">Necator americanus</name>
    <name type="common">Human hookworm</name>
    <dbReference type="NCBI Taxonomy" id="51031"/>
    <lineage>
        <taxon>Eukaryota</taxon>
        <taxon>Metazoa</taxon>
        <taxon>Ecdysozoa</taxon>
        <taxon>Nematoda</taxon>
        <taxon>Chromadorea</taxon>
        <taxon>Rhabditida</taxon>
        <taxon>Rhabditina</taxon>
        <taxon>Rhabditomorpha</taxon>
        <taxon>Strongyloidea</taxon>
        <taxon>Ancylostomatidae</taxon>
        <taxon>Bunostominae</taxon>
        <taxon>Necator</taxon>
    </lineage>
</organism>
<evidence type="ECO:0000313" key="2">
    <source>
        <dbReference type="Proteomes" id="UP001303046"/>
    </source>
</evidence>
<protein>
    <recommendedName>
        <fullName evidence="3">Mos1 transposase HTH domain-containing protein</fullName>
    </recommendedName>
</protein>
<dbReference type="EMBL" id="JAVFWL010000006">
    <property type="protein sequence ID" value="KAK6765647.1"/>
    <property type="molecule type" value="Genomic_DNA"/>
</dbReference>
<dbReference type="InterPro" id="IPR036388">
    <property type="entry name" value="WH-like_DNA-bd_sf"/>
</dbReference>